<comment type="similarity">
    <text evidence="1">Belongs to the bacterial solute-binding protein 1 family.</text>
</comment>
<dbReference type="PANTHER" id="PTHR30061">
    <property type="entry name" value="MALTOSE-BINDING PERIPLASMIC PROTEIN"/>
    <property type="match status" value="1"/>
</dbReference>
<comment type="caution">
    <text evidence="5">The sequence shown here is derived from an EMBL/GenBank/DDBJ whole genome shotgun (WGS) entry which is preliminary data.</text>
</comment>
<keyword evidence="6" id="KW-1185">Reference proteome</keyword>
<organism evidence="5 6">
    <name type="scientific">Microbacterium aoyamense</name>
    <dbReference type="NCBI Taxonomy" id="344166"/>
    <lineage>
        <taxon>Bacteria</taxon>
        <taxon>Bacillati</taxon>
        <taxon>Actinomycetota</taxon>
        <taxon>Actinomycetes</taxon>
        <taxon>Micrococcales</taxon>
        <taxon>Microbacteriaceae</taxon>
        <taxon>Microbacterium</taxon>
    </lineage>
</organism>
<protein>
    <submittedName>
        <fullName evidence="5">Sugar ABC transporter substrate-binding protein</fullName>
    </submittedName>
</protein>
<dbReference type="EMBL" id="BAAAOF010000002">
    <property type="protein sequence ID" value="GAA1922291.1"/>
    <property type="molecule type" value="Genomic_DNA"/>
</dbReference>
<feature type="chain" id="PRO_5046925639" evidence="4">
    <location>
        <begin position="23"/>
        <end position="433"/>
    </location>
</feature>
<evidence type="ECO:0000256" key="2">
    <source>
        <dbReference type="ARBA" id="ARBA00022448"/>
    </source>
</evidence>
<evidence type="ECO:0000313" key="6">
    <source>
        <dbReference type="Proteomes" id="UP001501343"/>
    </source>
</evidence>
<proteinExistence type="inferred from homology"/>
<dbReference type="RefSeq" id="WP_248146607.1">
    <property type="nucleotide sequence ID" value="NZ_BAAAOF010000002.1"/>
</dbReference>
<evidence type="ECO:0000256" key="1">
    <source>
        <dbReference type="ARBA" id="ARBA00008520"/>
    </source>
</evidence>
<sequence>MNKSRKLLALAASTVTAGVLLAGCSAGGGDDASGEVTLDVFRCTGCMPFDWQIEEFEAANPTITIQVQEVPFGEFYDRTAVLATSANPPDVYVADQPTIPNLATDGVIAPLTDDLDAEYVDDMTDGAKAGLTWDGELYSPGPADGTFALYYNKAKLDAAGIAYPSTSLDEAWTWDEALAAMVTCQESNADTYGLAPTQFGDGAPGPEYLTGMFLRSPGDPTAAEGSSEYNTYYAVSADGTSVEGYLNTDEAIAGAQLYQDIFQEYKVSPTTGVPNSFLDGGSCFEVSTSTNIATLTNAEVDFEWGVTPFPYINTPITPNGSLALALGAKTDSREEAVAFITFIATPEMQQKALEETGYLPVLKSLYASEELLQTPEAKVFTDELTEWAQPRPLTAGYLSYNSIVTAAMRDIALGADPADRLNDAVDELEPLLQ</sequence>
<name>A0ABP5AUY3_9MICO</name>
<evidence type="ECO:0000313" key="5">
    <source>
        <dbReference type="EMBL" id="GAA1922291.1"/>
    </source>
</evidence>
<feature type="signal peptide" evidence="4">
    <location>
        <begin position="1"/>
        <end position="22"/>
    </location>
</feature>
<reference evidence="6" key="1">
    <citation type="journal article" date="2019" name="Int. J. Syst. Evol. Microbiol.">
        <title>The Global Catalogue of Microorganisms (GCM) 10K type strain sequencing project: providing services to taxonomists for standard genome sequencing and annotation.</title>
        <authorList>
            <consortium name="The Broad Institute Genomics Platform"/>
            <consortium name="The Broad Institute Genome Sequencing Center for Infectious Disease"/>
            <person name="Wu L."/>
            <person name="Ma J."/>
        </authorList>
    </citation>
    <scope>NUCLEOTIDE SEQUENCE [LARGE SCALE GENOMIC DNA]</scope>
    <source>
        <strain evidence="6">JCM 14900</strain>
    </source>
</reference>
<keyword evidence="3 4" id="KW-0732">Signal</keyword>
<dbReference type="PANTHER" id="PTHR30061:SF50">
    <property type="entry name" value="MALTOSE_MALTODEXTRIN-BINDING PERIPLASMIC PROTEIN"/>
    <property type="match status" value="1"/>
</dbReference>
<evidence type="ECO:0000256" key="4">
    <source>
        <dbReference type="SAM" id="SignalP"/>
    </source>
</evidence>
<dbReference type="Gene3D" id="3.40.190.10">
    <property type="entry name" value="Periplasmic binding protein-like II"/>
    <property type="match status" value="1"/>
</dbReference>
<accession>A0ABP5AUY3</accession>
<gene>
    <name evidence="5" type="ORF">GCM10009775_13480</name>
</gene>
<dbReference type="PROSITE" id="PS51257">
    <property type="entry name" value="PROKAR_LIPOPROTEIN"/>
    <property type="match status" value="1"/>
</dbReference>
<dbReference type="Pfam" id="PF13416">
    <property type="entry name" value="SBP_bac_8"/>
    <property type="match status" value="1"/>
</dbReference>
<dbReference type="Proteomes" id="UP001501343">
    <property type="component" value="Unassembled WGS sequence"/>
</dbReference>
<dbReference type="SUPFAM" id="SSF53850">
    <property type="entry name" value="Periplasmic binding protein-like II"/>
    <property type="match status" value="1"/>
</dbReference>
<dbReference type="InterPro" id="IPR006059">
    <property type="entry name" value="SBP"/>
</dbReference>
<keyword evidence="2" id="KW-0813">Transport</keyword>
<evidence type="ECO:0000256" key="3">
    <source>
        <dbReference type="ARBA" id="ARBA00022729"/>
    </source>
</evidence>